<protein>
    <submittedName>
        <fullName evidence="1">Uncharacterized protein</fullName>
    </submittedName>
</protein>
<evidence type="ECO:0000313" key="1">
    <source>
        <dbReference type="EMBL" id="GAH04096.1"/>
    </source>
</evidence>
<accession>X1C7S1</accession>
<name>X1C7S1_9ZZZZ</name>
<sequence length="64" mass="7353">MTKNERLQLLSELRAIQLEYPHVDVSIEWATATGRTPQDRVNEIERMLNADSVGSRVTRADLEE</sequence>
<reference evidence="1" key="1">
    <citation type="journal article" date="2014" name="Front. Microbiol.">
        <title>High frequency of phylogenetically diverse reductive dehalogenase-homologous genes in deep subseafloor sedimentary metagenomes.</title>
        <authorList>
            <person name="Kawai M."/>
            <person name="Futagami T."/>
            <person name="Toyoda A."/>
            <person name="Takaki Y."/>
            <person name="Nishi S."/>
            <person name="Hori S."/>
            <person name="Arai W."/>
            <person name="Tsubouchi T."/>
            <person name="Morono Y."/>
            <person name="Uchiyama I."/>
            <person name="Ito T."/>
            <person name="Fujiyama A."/>
            <person name="Inagaki F."/>
            <person name="Takami H."/>
        </authorList>
    </citation>
    <scope>NUCLEOTIDE SEQUENCE</scope>
    <source>
        <strain evidence="1">Expedition CK06-06</strain>
    </source>
</reference>
<comment type="caution">
    <text evidence="1">The sequence shown here is derived from an EMBL/GenBank/DDBJ whole genome shotgun (WGS) entry which is preliminary data.</text>
</comment>
<proteinExistence type="predicted"/>
<dbReference type="EMBL" id="BART01025750">
    <property type="protein sequence ID" value="GAH04096.1"/>
    <property type="molecule type" value="Genomic_DNA"/>
</dbReference>
<gene>
    <name evidence="1" type="ORF">S01H4_46130</name>
</gene>
<organism evidence="1">
    <name type="scientific">marine sediment metagenome</name>
    <dbReference type="NCBI Taxonomy" id="412755"/>
    <lineage>
        <taxon>unclassified sequences</taxon>
        <taxon>metagenomes</taxon>
        <taxon>ecological metagenomes</taxon>
    </lineage>
</organism>
<dbReference type="AlphaFoldDB" id="X1C7S1"/>